<feature type="compositionally biased region" description="Polar residues" evidence="1">
    <location>
        <begin position="314"/>
        <end position="332"/>
    </location>
</feature>
<dbReference type="PANTHER" id="PTHR36764">
    <property type="entry name" value="TRNA (ILE)-LYSIDINE SYNTHASE"/>
    <property type="match status" value="1"/>
</dbReference>
<organism evidence="2 3">
    <name type="scientific">Vigna mungo</name>
    <name type="common">Black gram</name>
    <name type="synonym">Phaseolus mungo</name>
    <dbReference type="NCBI Taxonomy" id="3915"/>
    <lineage>
        <taxon>Eukaryota</taxon>
        <taxon>Viridiplantae</taxon>
        <taxon>Streptophyta</taxon>
        <taxon>Embryophyta</taxon>
        <taxon>Tracheophyta</taxon>
        <taxon>Spermatophyta</taxon>
        <taxon>Magnoliopsida</taxon>
        <taxon>eudicotyledons</taxon>
        <taxon>Gunneridae</taxon>
        <taxon>Pentapetalae</taxon>
        <taxon>rosids</taxon>
        <taxon>fabids</taxon>
        <taxon>Fabales</taxon>
        <taxon>Fabaceae</taxon>
        <taxon>Papilionoideae</taxon>
        <taxon>50 kb inversion clade</taxon>
        <taxon>NPAAA clade</taxon>
        <taxon>indigoferoid/millettioid clade</taxon>
        <taxon>Phaseoleae</taxon>
        <taxon>Vigna</taxon>
    </lineage>
</organism>
<proteinExistence type="predicted"/>
<name>A0AAQ3P4A8_VIGMU</name>
<dbReference type="Proteomes" id="UP001374535">
    <property type="component" value="Chromosome 2"/>
</dbReference>
<evidence type="ECO:0000313" key="2">
    <source>
        <dbReference type="EMBL" id="WVZ20616.1"/>
    </source>
</evidence>
<feature type="compositionally biased region" description="Low complexity" evidence="1">
    <location>
        <begin position="261"/>
        <end position="270"/>
    </location>
</feature>
<accession>A0AAQ3P4A8</accession>
<protein>
    <submittedName>
        <fullName evidence="2">Uncharacterized protein</fullName>
    </submittedName>
</protein>
<dbReference type="GO" id="GO:0009507">
    <property type="term" value="C:chloroplast"/>
    <property type="evidence" value="ECO:0007669"/>
    <property type="project" value="TreeGrafter"/>
</dbReference>
<evidence type="ECO:0000256" key="1">
    <source>
        <dbReference type="SAM" id="MobiDB-lite"/>
    </source>
</evidence>
<feature type="region of interest" description="Disordered" evidence="1">
    <location>
        <begin position="129"/>
        <end position="157"/>
    </location>
</feature>
<dbReference type="PANTHER" id="PTHR36764:SF1">
    <property type="entry name" value="TRNA (ILE)-LYSIDINE SYNTHASE"/>
    <property type="match status" value="1"/>
</dbReference>
<feature type="region of interest" description="Disordered" evidence="1">
    <location>
        <begin position="57"/>
        <end position="76"/>
    </location>
</feature>
<keyword evidence="3" id="KW-1185">Reference proteome</keyword>
<gene>
    <name evidence="2" type="ORF">V8G54_007938</name>
</gene>
<reference evidence="2 3" key="1">
    <citation type="journal article" date="2023" name="Life. Sci Alliance">
        <title>Evolutionary insights into 3D genome organization and epigenetic landscape of Vigna mungo.</title>
        <authorList>
            <person name="Junaid A."/>
            <person name="Singh B."/>
            <person name="Bhatia S."/>
        </authorList>
    </citation>
    <scope>NUCLEOTIDE SEQUENCE [LARGE SCALE GENOMIC DNA]</scope>
    <source>
        <strain evidence="2">Urdbean</strain>
    </source>
</reference>
<feature type="compositionally biased region" description="Basic and acidic residues" evidence="1">
    <location>
        <begin position="129"/>
        <end position="145"/>
    </location>
</feature>
<feature type="region of interest" description="Disordered" evidence="1">
    <location>
        <begin position="305"/>
        <end position="357"/>
    </location>
</feature>
<dbReference type="EMBL" id="CP144699">
    <property type="protein sequence ID" value="WVZ20616.1"/>
    <property type="molecule type" value="Genomic_DNA"/>
</dbReference>
<feature type="compositionally biased region" description="Polar residues" evidence="1">
    <location>
        <begin position="60"/>
        <end position="72"/>
    </location>
</feature>
<evidence type="ECO:0000313" key="3">
    <source>
        <dbReference type="Proteomes" id="UP001374535"/>
    </source>
</evidence>
<dbReference type="AlphaFoldDB" id="A0AAQ3P4A8"/>
<feature type="region of interest" description="Disordered" evidence="1">
    <location>
        <begin position="230"/>
        <end position="276"/>
    </location>
</feature>
<sequence>MNEIQKESRMVAISLYRGNLHRVPEVPRRWPMPAPKISLKDFKCLLARRSKALSRLQASNPNPNNTLPNDSHLQPPPVAAVTVAHAEGPSAVSLEDDDRIEPLLVAVSSAKKPLGESDSPVDAMVGEASEKKPFDGAELSTEKQTEPVTDNADLPDEKAKRKKEIEEKLHGLNENKHNLVLVLKQILNAEEEFKRRNSMQMAGMRGPSGPVQGDGTNDTGSMIRHMPPRLGSEGNLAGDVDGGDGDDLANHAMHSRHILRPSSMSPSSESPLRRTPSVQQNAYLVVTFSMKISNPSRANLGTAGSPSRFALSGHQGNPANLPQVSVSGTSYIASSPSPAASGGTSVFRDARQPSPWK</sequence>